<dbReference type="Proteomes" id="UP000626210">
    <property type="component" value="Unassembled WGS sequence"/>
</dbReference>
<evidence type="ECO:0000313" key="1">
    <source>
        <dbReference type="EMBL" id="GHC71409.1"/>
    </source>
</evidence>
<organism evidence="1 2">
    <name type="scientific">Pseudorhodoferax aquiterrae</name>
    <dbReference type="NCBI Taxonomy" id="747304"/>
    <lineage>
        <taxon>Bacteria</taxon>
        <taxon>Pseudomonadati</taxon>
        <taxon>Pseudomonadota</taxon>
        <taxon>Betaproteobacteria</taxon>
        <taxon>Burkholderiales</taxon>
        <taxon>Comamonadaceae</taxon>
    </lineage>
</organism>
<sequence length="74" mass="8472">MNITLSVDEQVAQRARAAAQKMGKSLNQAVRDYLEQLAGSAQREQQWAQFEQSCLEASTRLDGWRFDRDEVNAR</sequence>
<protein>
    <recommendedName>
        <fullName evidence="3">MerR family transcriptional regulator</fullName>
    </recommendedName>
</protein>
<proteinExistence type="predicted"/>
<dbReference type="RefSeq" id="WP_189685584.1">
    <property type="nucleotide sequence ID" value="NZ_BMYK01000002.1"/>
</dbReference>
<evidence type="ECO:0008006" key="3">
    <source>
        <dbReference type="Google" id="ProtNLM"/>
    </source>
</evidence>
<comment type="caution">
    <text evidence="1">The sequence shown here is derived from an EMBL/GenBank/DDBJ whole genome shotgun (WGS) entry which is preliminary data.</text>
</comment>
<dbReference type="InterPro" id="IPR013321">
    <property type="entry name" value="Arc_rbn_hlx_hlx"/>
</dbReference>
<dbReference type="InterPro" id="IPR045944">
    <property type="entry name" value="DUF6364"/>
</dbReference>
<gene>
    <name evidence="1" type="ORF">GCM10007320_06380</name>
</gene>
<dbReference type="Pfam" id="PF19891">
    <property type="entry name" value="DUF6364"/>
    <property type="match status" value="1"/>
</dbReference>
<dbReference type="EMBL" id="BMYK01000002">
    <property type="protein sequence ID" value="GHC71409.1"/>
    <property type="molecule type" value="Genomic_DNA"/>
</dbReference>
<dbReference type="Gene3D" id="1.10.1220.10">
    <property type="entry name" value="Met repressor-like"/>
    <property type="match status" value="1"/>
</dbReference>
<accession>A0ABQ3FWJ4</accession>
<keyword evidence="2" id="KW-1185">Reference proteome</keyword>
<name>A0ABQ3FWJ4_9BURK</name>
<evidence type="ECO:0000313" key="2">
    <source>
        <dbReference type="Proteomes" id="UP000626210"/>
    </source>
</evidence>
<reference evidence="2" key="1">
    <citation type="journal article" date="2019" name="Int. J. Syst. Evol. Microbiol.">
        <title>The Global Catalogue of Microorganisms (GCM) 10K type strain sequencing project: providing services to taxonomists for standard genome sequencing and annotation.</title>
        <authorList>
            <consortium name="The Broad Institute Genomics Platform"/>
            <consortium name="The Broad Institute Genome Sequencing Center for Infectious Disease"/>
            <person name="Wu L."/>
            <person name="Ma J."/>
        </authorList>
    </citation>
    <scope>NUCLEOTIDE SEQUENCE [LARGE SCALE GENOMIC DNA]</scope>
    <source>
        <strain evidence="2">KCTC 23314</strain>
    </source>
</reference>